<dbReference type="InterPro" id="IPR011041">
    <property type="entry name" value="Quinoprot_gluc/sorb_DH_b-prop"/>
</dbReference>
<name>A0AAP3E3S1_9EURY</name>
<proteinExistence type="predicted"/>
<sequence length="468" mass="51087">MTDNRWSRRSVLASAGVVGAVGVAGCLSDDDSSSTELEDVTPVESDYELSVDHDGLESWDRYDPDWTPPTDSPLEADLEYEILVENLEVPWDLSFAPDGDLFISERTGRIHRFGSGELEAVAEPADIIDAEALEPGTDEQPWWVEGGEGGLLGIAVHPAYPDPALLYAFYTYDTDDGERNRLVFVDVSADDPAATETTVIDDIEGGLVHNGCRLAFGPENYLWVTTGDANRNDWEEDVDPISQELTSLAGKVLRIEPDGTPAPDNPDLEGGDPRIFSYGHRNPQGISWLPDGTPIVSEHGPGARDEVMVLAPGDNHGWSVARDAETYPDSEFARPVVNTGPGDTWAPSGCVFYTGEDVPEWRNRLVVGTLTSQHVNVVTVYPADSEADEDEDETPTDDGGTRYDADWMHEGYDAVSHRTLEDELGRVRHVEQGPDGGLYAITSNRDGRADDGFPTEQDDVLVRLTPAE</sequence>
<dbReference type="Proteomes" id="UP001320972">
    <property type="component" value="Unassembled WGS sequence"/>
</dbReference>
<accession>A0AAP3E3S1</accession>
<evidence type="ECO:0000259" key="2">
    <source>
        <dbReference type="Pfam" id="PF07995"/>
    </source>
</evidence>
<keyword evidence="5" id="KW-1185">Reference proteome</keyword>
<dbReference type="Gene3D" id="2.120.10.30">
    <property type="entry name" value="TolB, C-terminal domain"/>
    <property type="match status" value="1"/>
</dbReference>
<dbReference type="RefSeq" id="WP_338005846.1">
    <property type="nucleotide sequence ID" value="NZ_JAOPKA010000021.1"/>
</dbReference>
<dbReference type="InterPro" id="IPR011042">
    <property type="entry name" value="6-blade_b-propeller_TolB-like"/>
</dbReference>
<gene>
    <name evidence="4" type="ORF">OB955_23005</name>
    <name evidence="3" type="ORF">OB960_21900</name>
</gene>
<dbReference type="PANTHER" id="PTHR19328">
    <property type="entry name" value="HEDGEHOG-INTERACTING PROTEIN"/>
    <property type="match status" value="1"/>
</dbReference>
<feature type="region of interest" description="Disordered" evidence="1">
    <location>
        <begin position="383"/>
        <end position="404"/>
    </location>
</feature>
<evidence type="ECO:0000313" key="6">
    <source>
        <dbReference type="Proteomes" id="UP001321018"/>
    </source>
</evidence>
<evidence type="ECO:0000256" key="1">
    <source>
        <dbReference type="SAM" id="MobiDB-lite"/>
    </source>
</evidence>
<evidence type="ECO:0000313" key="3">
    <source>
        <dbReference type="EMBL" id="MCU4744038.1"/>
    </source>
</evidence>
<feature type="compositionally biased region" description="Acidic residues" evidence="1">
    <location>
        <begin position="385"/>
        <end position="396"/>
    </location>
</feature>
<evidence type="ECO:0000313" key="4">
    <source>
        <dbReference type="EMBL" id="MCU4975560.1"/>
    </source>
</evidence>
<dbReference type="EMBL" id="JAOPKB010000020">
    <property type="protein sequence ID" value="MCU4975560.1"/>
    <property type="molecule type" value="Genomic_DNA"/>
</dbReference>
<dbReference type="PROSITE" id="PS51257">
    <property type="entry name" value="PROKAR_LIPOPROTEIN"/>
    <property type="match status" value="1"/>
</dbReference>
<comment type="caution">
    <text evidence="3">The sequence shown here is derived from an EMBL/GenBank/DDBJ whole genome shotgun (WGS) entry which is preliminary data.</text>
</comment>
<organism evidence="3 6">
    <name type="scientific">Natronoglomus mannanivorans</name>
    <dbReference type="NCBI Taxonomy" id="2979990"/>
    <lineage>
        <taxon>Archaea</taxon>
        <taxon>Methanobacteriati</taxon>
        <taxon>Methanobacteriota</taxon>
        <taxon>Stenosarchaea group</taxon>
        <taxon>Halobacteria</taxon>
        <taxon>Halobacteriales</taxon>
        <taxon>Natrialbaceae</taxon>
        <taxon>Natronoglomus</taxon>
    </lineage>
</organism>
<dbReference type="EMBL" id="JAOPKA010000021">
    <property type="protein sequence ID" value="MCU4744038.1"/>
    <property type="molecule type" value="Genomic_DNA"/>
</dbReference>
<dbReference type="InterPro" id="IPR012938">
    <property type="entry name" value="Glc/Sorbosone_DH"/>
</dbReference>
<dbReference type="Proteomes" id="UP001321018">
    <property type="component" value="Unassembled WGS sequence"/>
</dbReference>
<evidence type="ECO:0000313" key="5">
    <source>
        <dbReference type="Proteomes" id="UP001320972"/>
    </source>
</evidence>
<dbReference type="Pfam" id="PF07995">
    <property type="entry name" value="GSDH"/>
    <property type="match status" value="1"/>
</dbReference>
<dbReference type="PANTHER" id="PTHR19328:SF13">
    <property type="entry name" value="HIPL1 PROTEIN"/>
    <property type="match status" value="1"/>
</dbReference>
<feature type="domain" description="Glucose/Sorbosone dehydrogenase" evidence="2">
    <location>
        <begin position="87"/>
        <end position="448"/>
    </location>
</feature>
<reference evidence="3 5" key="1">
    <citation type="submission" date="2022-09" db="EMBL/GenBank/DDBJ databases">
        <title>Enrichment on poylsaccharides allowed isolation of novel metabolic and taxonomic groups of Haloarchaea.</title>
        <authorList>
            <person name="Sorokin D.Y."/>
            <person name="Elcheninov A.G."/>
            <person name="Khizhniak T.V."/>
            <person name="Kolganova T.V."/>
            <person name="Kublanov I.V."/>
        </authorList>
    </citation>
    <scope>NUCLEOTIDE SEQUENCE</scope>
    <source>
        <strain evidence="4 5">AArc-m2/3/4</strain>
        <strain evidence="3">AArc-xg1-1</strain>
    </source>
</reference>
<dbReference type="AlphaFoldDB" id="A0AAP3E3S1"/>
<dbReference type="SUPFAM" id="SSF50952">
    <property type="entry name" value="Soluble quinoprotein glucose dehydrogenase"/>
    <property type="match status" value="1"/>
</dbReference>
<protein>
    <submittedName>
        <fullName evidence="3">PQQ-dependent sugar dehydrogenase</fullName>
    </submittedName>
</protein>